<dbReference type="PANTHER" id="PTHR45982">
    <property type="entry name" value="REGULATOR OF CHROMOSOME CONDENSATION"/>
    <property type="match status" value="1"/>
</dbReference>
<name>A0A061SDV2_9CHLO</name>
<gene>
    <name evidence="3" type="ORF">TSPGSL018_22984</name>
    <name evidence="4" type="ORF">TSPGSL018_8853</name>
</gene>
<accession>A0A061SDV2</accession>
<evidence type="ECO:0000313" key="3">
    <source>
        <dbReference type="EMBL" id="JAC75470.1"/>
    </source>
</evidence>
<dbReference type="PANTHER" id="PTHR45982:SF1">
    <property type="entry name" value="REGULATOR OF CHROMOSOME CONDENSATION"/>
    <property type="match status" value="1"/>
</dbReference>
<dbReference type="InterPro" id="IPR009091">
    <property type="entry name" value="RCC1/BLIP-II"/>
</dbReference>
<feature type="chain" id="PRO_5007370799" evidence="2">
    <location>
        <begin position="36"/>
        <end position="142"/>
    </location>
</feature>
<sequence>MVPKHMRRTRFNGCTLWSSPTLAVLLLAHLSFLEGVRQVCQGSYFFCAVLDDGRVKCWGWGARGQLGQGSTDNVGLAPGDMGAGLAAVDLGPGEAAQSVACGGDHRGGHACALLASGGLKCWGRGDLLQLGYPSNESVGDGP</sequence>
<feature type="repeat" description="RCC1" evidence="1">
    <location>
        <begin position="53"/>
        <end position="105"/>
    </location>
</feature>
<evidence type="ECO:0000256" key="1">
    <source>
        <dbReference type="PROSITE-ProRule" id="PRU00235"/>
    </source>
</evidence>
<dbReference type="InterPro" id="IPR000408">
    <property type="entry name" value="Reg_chr_condens"/>
</dbReference>
<dbReference type="AlphaFoldDB" id="A0A061SDV2"/>
<dbReference type="Pfam" id="PF13540">
    <property type="entry name" value="RCC1_2"/>
    <property type="match status" value="1"/>
</dbReference>
<evidence type="ECO:0000313" key="4">
    <source>
        <dbReference type="EMBL" id="JAC81030.1"/>
    </source>
</evidence>
<protein>
    <submittedName>
        <fullName evidence="4">Rcc1 repeat-containing protein</fullName>
    </submittedName>
</protein>
<dbReference type="PROSITE" id="PS50012">
    <property type="entry name" value="RCC1_3"/>
    <property type="match status" value="1"/>
</dbReference>
<organism evidence="4">
    <name type="scientific">Tetraselmis sp. GSL018</name>
    <dbReference type="NCBI Taxonomy" id="582737"/>
    <lineage>
        <taxon>Eukaryota</taxon>
        <taxon>Viridiplantae</taxon>
        <taxon>Chlorophyta</taxon>
        <taxon>core chlorophytes</taxon>
        <taxon>Chlorodendrophyceae</taxon>
        <taxon>Chlorodendrales</taxon>
        <taxon>Chlorodendraceae</taxon>
        <taxon>Tetraselmis</taxon>
    </lineage>
</organism>
<dbReference type="GO" id="GO:0005085">
    <property type="term" value="F:guanyl-nucleotide exchange factor activity"/>
    <property type="evidence" value="ECO:0007669"/>
    <property type="project" value="TreeGrafter"/>
</dbReference>
<dbReference type="InterPro" id="IPR051553">
    <property type="entry name" value="Ran_GTPase-activating"/>
</dbReference>
<feature type="signal peptide" evidence="2">
    <location>
        <begin position="1"/>
        <end position="35"/>
    </location>
</feature>
<dbReference type="EMBL" id="GBEZ01010177">
    <property type="protein sequence ID" value="JAC75470.1"/>
    <property type="molecule type" value="Transcribed_RNA"/>
</dbReference>
<keyword evidence="2" id="KW-0732">Signal</keyword>
<reference evidence="4" key="1">
    <citation type="submission" date="2014-05" db="EMBL/GenBank/DDBJ databases">
        <title>The transcriptome of the halophilic microalga Tetraselmis sp. GSL018 isolated from the Great Salt Lake, Utah.</title>
        <authorList>
            <person name="Jinkerson R.E."/>
            <person name="D'Adamo S."/>
            <person name="Posewitz M.C."/>
        </authorList>
    </citation>
    <scope>NUCLEOTIDE SEQUENCE</scope>
    <source>
        <strain evidence="4">GSL018</strain>
    </source>
</reference>
<evidence type="ECO:0000256" key="2">
    <source>
        <dbReference type="SAM" id="SignalP"/>
    </source>
</evidence>
<dbReference type="SUPFAM" id="SSF50985">
    <property type="entry name" value="RCC1/BLIP-II"/>
    <property type="match status" value="1"/>
</dbReference>
<dbReference type="Gene3D" id="2.130.10.30">
    <property type="entry name" value="Regulator of chromosome condensation 1/beta-lactamase-inhibitor protein II"/>
    <property type="match status" value="1"/>
</dbReference>
<feature type="non-terminal residue" evidence="4">
    <location>
        <position position="142"/>
    </location>
</feature>
<proteinExistence type="predicted"/>
<dbReference type="EMBL" id="GBEZ01004167">
    <property type="protein sequence ID" value="JAC81030.1"/>
    <property type="molecule type" value="Transcribed_RNA"/>
</dbReference>
<dbReference type="GO" id="GO:0005737">
    <property type="term" value="C:cytoplasm"/>
    <property type="evidence" value="ECO:0007669"/>
    <property type="project" value="TreeGrafter"/>
</dbReference>